<dbReference type="PROSITE" id="PS51473">
    <property type="entry name" value="GNK2"/>
    <property type="match status" value="2"/>
</dbReference>
<keyword evidence="3" id="KW-0808">Transferase</keyword>
<feature type="chain" id="PRO_5047324266" description="Cysteine-rich receptor-like protein kinase" evidence="16">
    <location>
        <begin position="24"/>
        <end position="656"/>
    </location>
</feature>
<evidence type="ECO:0000256" key="8">
    <source>
        <dbReference type="ARBA" id="ARBA00022777"/>
    </source>
</evidence>
<feature type="domain" description="Gnk2-homologous" evidence="18">
    <location>
        <begin position="27"/>
        <end position="131"/>
    </location>
</feature>
<dbReference type="InterPro" id="IPR002902">
    <property type="entry name" value="GNK2"/>
</dbReference>
<dbReference type="Proteomes" id="UP001174677">
    <property type="component" value="Chromosome 18"/>
</dbReference>
<keyword evidence="4 15" id="KW-0812">Transmembrane</keyword>
<sequence length="656" mass="73715">MLRLLFTILVLIFMLYLLCPTSAAAPTYSVHYCTNTTIFTPNSTYQANLNSVLSALASNATSSNGFYNFSAGREPPDVVYGLFLCRGDLSPVACKECVDTAAKEIIRRCPKEKESYIWYEECLLRYNNQSIFSIIREVPGFDLPDPQNVTEPERFNQLLASTMNSLASKAASEQSVKKFATDEEKFTSSETLYSLVQCTPDLSEYLCNRCFQSAIAGLPMCCIGKRGGKILLPSCVIRYELFPFYRVNTTVPVPSPSTTKGKRQISVQIVAAIIIPVVISLVLLALGICFLRRRAMKKYNALREQNVGDEITDVNSLQFDLAIIQSATNNFSADNKIGEGGFGTVYKGKLYNGQEIAVKRLSRDSGQGLTEFKNEVMLVAKLQHKNLVRLQGFCADRKEKILVYEYVPNGSLDRFLFDTEKQGKLNWPRRYKIIEGIARGLFYLQEDSRVRIIHRDLKTSNILLDEDTNAKISDFGMARIFGVDQTQANTRRIVGTFGYMAPEYAMLGHYSVKSDVYSFGVLILEIISGKKNSSFCQSDGAEDLLSYAWKHWCNETPLQFMDPVLRDSYKRNEIIRCMHLGLLCVQENPGDRPTMKSIIIMLSSSSIALPLPEQPGFFLHGGTDMNTQSKELESNQSASLNLWNFNRDHLPEGPPN</sequence>
<dbReference type="InterPro" id="IPR000719">
    <property type="entry name" value="Prot_kinase_dom"/>
</dbReference>
<evidence type="ECO:0000256" key="5">
    <source>
        <dbReference type="ARBA" id="ARBA00022729"/>
    </source>
</evidence>
<dbReference type="PROSITE" id="PS00107">
    <property type="entry name" value="PROTEIN_KINASE_ATP"/>
    <property type="match status" value="1"/>
</dbReference>
<organism evidence="19 20">
    <name type="scientific">Hevea brasiliensis</name>
    <name type="common">Para rubber tree</name>
    <name type="synonym">Siphonia brasiliensis</name>
    <dbReference type="NCBI Taxonomy" id="3981"/>
    <lineage>
        <taxon>Eukaryota</taxon>
        <taxon>Viridiplantae</taxon>
        <taxon>Streptophyta</taxon>
        <taxon>Embryophyta</taxon>
        <taxon>Tracheophyta</taxon>
        <taxon>Spermatophyta</taxon>
        <taxon>Magnoliopsida</taxon>
        <taxon>eudicotyledons</taxon>
        <taxon>Gunneridae</taxon>
        <taxon>Pentapetalae</taxon>
        <taxon>rosids</taxon>
        <taxon>fabids</taxon>
        <taxon>Malpighiales</taxon>
        <taxon>Euphorbiaceae</taxon>
        <taxon>Crotonoideae</taxon>
        <taxon>Micrandreae</taxon>
        <taxon>Hevea</taxon>
    </lineage>
</organism>
<dbReference type="PROSITE" id="PS00108">
    <property type="entry name" value="PROTEIN_KINASE_ST"/>
    <property type="match status" value="1"/>
</dbReference>
<dbReference type="CDD" id="cd14066">
    <property type="entry name" value="STKc_IRAK"/>
    <property type="match status" value="1"/>
</dbReference>
<dbReference type="InterPro" id="IPR017441">
    <property type="entry name" value="Protein_kinase_ATP_BS"/>
</dbReference>
<evidence type="ECO:0000313" key="19">
    <source>
        <dbReference type="EMBL" id="KAJ9136290.1"/>
    </source>
</evidence>
<evidence type="ECO:0000313" key="20">
    <source>
        <dbReference type="Proteomes" id="UP001174677"/>
    </source>
</evidence>
<evidence type="ECO:0000256" key="13">
    <source>
        <dbReference type="ARBA" id="ARBA00023180"/>
    </source>
</evidence>
<keyword evidence="7 14" id="KW-0547">Nucleotide-binding</keyword>
<keyword evidence="12" id="KW-0675">Receptor</keyword>
<gene>
    <name evidence="19" type="ORF">P3X46_033382</name>
</gene>
<keyword evidence="11 15" id="KW-0472">Membrane</keyword>
<dbReference type="SUPFAM" id="SSF56112">
    <property type="entry name" value="Protein kinase-like (PK-like)"/>
    <property type="match status" value="1"/>
</dbReference>
<dbReference type="Gene3D" id="3.30.430.20">
    <property type="entry name" value="Gnk2 domain, C-X8-C-X2-C motif"/>
    <property type="match status" value="2"/>
</dbReference>
<dbReference type="InterPro" id="IPR001245">
    <property type="entry name" value="Ser-Thr/Tyr_kinase_cat_dom"/>
</dbReference>
<feature type="binding site" evidence="14">
    <location>
        <position position="359"/>
    </location>
    <ligand>
        <name>ATP</name>
        <dbReference type="ChEBI" id="CHEBI:30616"/>
    </ligand>
</feature>
<evidence type="ECO:0000256" key="14">
    <source>
        <dbReference type="PROSITE-ProRule" id="PRU10141"/>
    </source>
</evidence>
<keyword evidence="8" id="KW-0418">Kinase</keyword>
<evidence type="ECO:0000256" key="6">
    <source>
        <dbReference type="ARBA" id="ARBA00022737"/>
    </source>
</evidence>
<evidence type="ECO:0000256" key="9">
    <source>
        <dbReference type="ARBA" id="ARBA00022840"/>
    </source>
</evidence>
<dbReference type="EMBL" id="JARPOI010000018">
    <property type="protein sequence ID" value="KAJ9136290.1"/>
    <property type="molecule type" value="Genomic_DNA"/>
</dbReference>
<feature type="signal peptide" evidence="16">
    <location>
        <begin position="1"/>
        <end position="23"/>
    </location>
</feature>
<dbReference type="SMART" id="SM00220">
    <property type="entry name" value="S_TKc"/>
    <property type="match status" value="1"/>
</dbReference>
<dbReference type="InterPro" id="IPR011009">
    <property type="entry name" value="Kinase-like_dom_sf"/>
</dbReference>
<keyword evidence="20" id="KW-1185">Reference proteome</keyword>
<keyword evidence="2" id="KW-0723">Serine/threonine-protein kinase</keyword>
<evidence type="ECO:0000256" key="12">
    <source>
        <dbReference type="ARBA" id="ARBA00023170"/>
    </source>
</evidence>
<dbReference type="PANTHER" id="PTHR27002:SF1050">
    <property type="entry name" value="CYSTEINE-RICH RECEPTOR-LIKE PROTEIN KINASE 5"/>
    <property type="match status" value="1"/>
</dbReference>
<keyword evidence="5 16" id="KW-0732">Signal</keyword>
<name>A0ABQ9KG96_HEVBR</name>
<dbReference type="Pfam" id="PF07714">
    <property type="entry name" value="PK_Tyr_Ser-Thr"/>
    <property type="match status" value="1"/>
</dbReference>
<keyword evidence="10 15" id="KW-1133">Transmembrane helix</keyword>
<evidence type="ECO:0000256" key="1">
    <source>
        <dbReference type="ARBA" id="ARBA00004167"/>
    </source>
</evidence>
<evidence type="ECO:0000256" key="10">
    <source>
        <dbReference type="ARBA" id="ARBA00022989"/>
    </source>
</evidence>
<dbReference type="InterPro" id="IPR038408">
    <property type="entry name" value="GNK2_sf"/>
</dbReference>
<feature type="transmembrane region" description="Helical" evidence="15">
    <location>
        <begin position="269"/>
        <end position="291"/>
    </location>
</feature>
<evidence type="ECO:0000256" key="11">
    <source>
        <dbReference type="ARBA" id="ARBA00023136"/>
    </source>
</evidence>
<accession>A0ABQ9KG96</accession>
<feature type="domain" description="Gnk2-homologous" evidence="18">
    <location>
        <begin position="137"/>
        <end position="244"/>
    </location>
</feature>
<dbReference type="Pfam" id="PF01657">
    <property type="entry name" value="Stress-antifung"/>
    <property type="match status" value="2"/>
</dbReference>
<comment type="caution">
    <text evidence="19">The sequence shown here is derived from an EMBL/GenBank/DDBJ whole genome shotgun (WGS) entry which is preliminary data.</text>
</comment>
<dbReference type="PANTHER" id="PTHR27002">
    <property type="entry name" value="RECEPTOR-LIKE SERINE/THREONINE-PROTEIN KINASE SD1-8"/>
    <property type="match status" value="1"/>
</dbReference>
<keyword evidence="9 14" id="KW-0067">ATP-binding</keyword>
<evidence type="ECO:0008006" key="21">
    <source>
        <dbReference type="Google" id="ProtNLM"/>
    </source>
</evidence>
<evidence type="ECO:0000256" key="3">
    <source>
        <dbReference type="ARBA" id="ARBA00022679"/>
    </source>
</evidence>
<protein>
    <recommendedName>
        <fullName evidence="21">Cysteine-rich receptor-like protein kinase</fullName>
    </recommendedName>
</protein>
<dbReference type="CDD" id="cd23509">
    <property type="entry name" value="Gnk2-like"/>
    <property type="match status" value="2"/>
</dbReference>
<evidence type="ECO:0000256" key="2">
    <source>
        <dbReference type="ARBA" id="ARBA00022527"/>
    </source>
</evidence>
<keyword evidence="13" id="KW-0325">Glycoprotein</keyword>
<evidence type="ECO:0000256" key="4">
    <source>
        <dbReference type="ARBA" id="ARBA00022692"/>
    </source>
</evidence>
<proteinExistence type="predicted"/>
<evidence type="ECO:0000256" key="16">
    <source>
        <dbReference type="SAM" id="SignalP"/>
    </source>
</evidence>
<reference evidence="19 20" key="1">
    <citation type="journal article" date="2023" name="Plant Biotechnol. J.">
        <title>Chromosome-level wild Hevea brasiliensis genome provides new tools for genomic-assisted breeding and valuable loci to elevate rubber yield.</title>
        <authorList>
            <person name="Cheng H."/>
            <person name="Song X."/>
            <person name="Hu Y."/>
            <person name="Wu T."/>
            <person name="Yang Q."/>
            <person name="An Z."/>
            <person name="Feng S."/>
            <person name="Deng Z."/>
            <person name="Wu W."/>
            <person name="Zeng X."/>
            <person name="Tu M."/>
            <person name="Wang X."/>
            <person name="Huang H."/>
        </authorList>
    </citation>
    <scope>NUCLEOTIDE SEQUENCE [LARGE SCALE GENOMIC DNA]</scope>
    <source>
        <strain evidence="19">MT/VB/25A 57/8</strain>
    </source>
</reference>
<dbReference type="Gene3D" id="1.10.510.10">
    <property type="entry name" value="Transferase(Phosphotransferase) domain 1"/>
    <property type="match status" value="1"/>
</dbReference>
<comment type="subcellular location">
    <subcellularLocation>
        <location evidence="1">Membrane</location>
        <topology evidence="1">Single-pass membrane protein</topology>
    </subcellularLocation>
</comment>
<evidence type="ECO:0000256" key="15">
    <source>
        <dbReference type="SAM" id="Phobius"/>
    </source>
</evidence>
<feature type="domain" description="Protein kinase" evidence="17">
    <location>
        <begin position="331"/>
        <end position="617"/>
    </location>
</feature>
<dbReference type="Gene3D" id="3.30.200.20">
    <property type="entry name" value="Phosphorylase Kinase, domain 1"/>
    <property type="match status" value="1"/>
</dbReference>
<evidence type="ECO:0000259" key="18">
    <source>
        <dbReference type="PROSITE" id="PS51473"/>
    </source>
</evidence>
<keyword evidence="6" id="KW-0677">Repeat</keyword>
<dbReference type="InterPro" id="IPR008271">
    <property type="entry name" value="Ser/Thr_kinase_AS"/>
</dbReference>
<evidence type="ECO:0000256" key="7">
    <source>
        <dbReference type="ARBA" id="ARBA00022741"/>
    </source>
</evidence>
<evidence type="ECO:0000259" key="17">
    <source>
        <dbReference type="PROSITE" id="PS50011"/>
    </source>
</evidence>
<dbReference type="PROSITE" id="PS50011">
    <property type="entry name" value="PROTEIN_KINASE_DOM"/>
    <property type="match status" value="1"/>
</dbReference>